<feature type="domain" description="Secretion system C-terminal sorting" evidence="1">
    <location>
        <begin position="572"/>
        <end position="646"/>
    </location>
</feature>
<dbReference type="RefSeq" id="WP_171609924.1">
    <property type="nucleotide sequence ID" value="NZ_WHPF01000022.1"/>
</dbReference>
<dbReference type="Pfam" id="PF19408">
    <property type="entry name" value="PKD_6"/>
    <property type="match status" value="2"/>
</dbReference>
<proteinExistence type="predicted"/>
<feature type="non-terminal residue" evidence="3">
    <location>
        <position position="1"/>
    </location>
</feature>
<dbReference type="NCBIfam" id="TIGR04183">
    <property type="entry name" value="Por_Secre_tail"/>
    <property type="match status" value="1"/>
</dbReference>
<protein>
    <submittedName>
        <fullName evidence="3">T9SS type A sorting domain-containing protein</fullName>
    </submittedName>
</protein>
<dbReference type="Proteomes" id="UP000598971">
    <property type="component" value="Unassembled WGS sequence"/>
</dbReference>
<comment type="caution">
    <text evidence="3">The sequence shown here is derived from an EMBL/GenBank/DDBJ whole genome shotgun (WGS) entry which is preliminary data.</text>
</comment>
<feature type="domain" description="PKD-like" evidence="2">
    <location>
        <begin position="467"/>
        <end position="546"/>
    </location>
</feature>
<dbReference type="InterPro" id="IPR025667">
    <property type="entry name" value="SprB_repeat"/>
</dbReference>
<organism evidence="3 4">
    <name type="scientific">Limnovirga soli</name>
    <dbReference type="NCBI Taxonomy" id="2656915"/>
    <lineage>
        <taxon>Bacteria</taxon>
        <taxon>Pseudomonadati</taxon>
        <taxon>Bacteroidota</taxon>
        <taxon>Chitinophagia</taxon>
        <taxon>Chitinophagales</taxon>
        <taxon>Chitinophagaceae</taxon>
        <taxon>Limnovirga</taxon>
    </lineage>
</organism>
<accession>A0A8J8FIH6</accession>
<dbReference type="Gene3D" id="2.60.40.10">
    <property type="entry name" value="Immunoglobulins"/>
    <property type="match status" value="1"/>
</dbReference>
<dbReference type="AlphaFoldDB" id="A0A8J8FIH6"/>
<name>A0A8J8FIH6_9BACT</name>
<dbReference type="EMBL" id="WHPF01000022">
    <property type="protein sequence ID" value="NNV57972.1"/>
    <property type="molecule type" value="Genomic_DNA"/>
</dbReference>
<keyword evidence="4" id="KW-1185">Reference proteome</keyword>
<evidence type="ECO:0000313" key="4">
    <source>
        <dbReference type="Proteomes" id="UP000598971"/>
    </source>
</evidence>
<feature type="domain" description="PKD-like" evidence="2">
    <location>
        <begin position="381"/>
        <end position="462"/>
    </location>
</feature>
<dbReference type="Pfam" id="PF18962">
    <property type="entry name" value="Por_Secre_tail"/>
    <property type="match status" value="1"/>
</dbReference>
<dbReference type="InterPro" id="IPR026444">
    <property type="entry name" value="Secre_tail"/>
</dbReference>
<evidence type="ECO:0000259" key="1">
    <source>
        <dbReference type="Pfam" id="PF18962"/>
    </source>
</evidence>
<reference evidence="3" key="1">
    <citation type="submission" date="2019-10" db="EMBL/GenBank/DDBJ databases">
        <title>Draft genome sequence of Panacibacter sp. KCS-6.</title>
        <authorList>
            <person name="Yim K.J."/>
        </authorList>
    </citation>
    <scope>NUCLEOTIDE SEQUENCE</scope>
    <source>
        <strain evidence="3">KCS-6</strain>
    </source>
</reference>
<dbReference type="InterPro" id="IPR045829">
    <property type="entry name" value="PKD_6"/>
</dbReference>
<evidence type="ECO:0000259" key="2">
    <source>
        <dbReference type="Pfam" id="PF19408"/>
    </source>
</evidence>
<sequence>YEWHGTTYTESGDYTFESINASGCTNVATLHLTVNYSSTSEETAVACDSYEWHGTTYTESGDYTFESINESGCTNVATLHLTVNYSSTSEETAVACDSYEWNGTTYTESGDYTFESTNASGCTNVATLHLTINHSSTSEETAVACDSFEWHGTTYTESGDYTFESINASGCTNVATLHLTVNYSSTSEETAVACDSYEWHGTTYTTSGDYIFESINESGCTNVATLHLTITKTATLSASVTDVTCNAGTNGAINLTAGGGTAPFTYAWTGPNGFTATTEDINNLAAGSYQVTVFSAGTCSSADTYTVGQPTPLVVSVSAGVISCSGGTTIVNVDATGGTSPYSGTGSFTVTAGVYNYTVTDANGCSTSKSITIAAGTGHAPAQPKKINGQFFNLCGGGVYNFTINPVAGATSYVWTVPAGFSVTSTGTNAVVTVPATFTTTAIISVTANNACGISPAQTLKVYAVAPNPTTSINGPTTVTANQSNVIYQLPNIAGFTYTWNVPAGASITSGQGTFRIKVKFGTASGNVKVFISNACGSSPTGSLAVTVAPAAVKSSDNTDQASALALSIKAYPNPTASMANLVFSSNKQGDKYEIVVRDLAGKPVFTKTGNTVAGSNQVQIDLSKYANGVYMVSLVNNQGTATVKIYKEK</sequence>
<evidence type="ECO:0000313" key="3">
    <source>
        <dbReference type="EMBL" id="NNV57972.1"/>
    </source>
</evidence>
<dbReference type="Pfam" id="PF13573">
    <property type="entry name" value="SprB"/>
    <property type="match status" value="1"/>
</dbReference>
<dbReference type="InterPro" id="IPR013783">
    <property type="entry name" value="Ig-like_fold"/>
</dbReference>
<gene>
    <name evidence="3" type="ORF">GD597_21085</name>
</gene>